<evidence type="ECO:0000313" key="2">
    <source>
        <dbReference type="EMBL" id="RLM74828.1"/>
    </source>
</evidence>
<dbReference type="PROSITE" id="PS50144">
    <property type="entry name" value="MATH"/>
    <property type="match status" value="1"/>
</dbReference>
<proteinExistence type="predicted"/>
<dbReference type="Proteomes" id="UP000275267">
    <property type="component" value="Unassembled WGS sequence"/>
</dbReference>
<sequence length="142" mass="15879">MASKNSPLRAAASRGPAIKTLTTTRAYTFSNYSKAPAHLRPGEALRSKPFDFHSRSWRIKLYPAGFSPATRDFVAIFVKCRTEPFCFYNTGVTIEILDRRGESAVFDNATAKTRALARSDGEFSRGYVEFARRRELEAASCV</sequence>
<dbReference type="Gene3D" id="2.60.210.10">
    <property type="entry name" value="Apoptosis, Tumor Necrosis Factor Receptor Associated Protein 2, Chain A"/>
    <property type="match status" value="1"/>
</dbReference>
<dbReference type="CDD" id="cd00121">
    <property type="entry name" value="MATH"/>
    <property type="match status" value="1"/>
</dbReference>
<dbReference type="Pfam" id="PF22486">
    <property type="entry name" value="MATH_2"/>
    <property type="match status" value="1"/>
</dbReference>
<organism evidence="2 3">
    <name type="scientific">Panicum miliaceum</name>
    <name type="common">Proso millet</name>
    <name type="synonym">Broomcorn millet</name>
    <dbReference type="NCBI Taxonomy" id="4540"/>
    <lineage>
        <taxon>Eukaryota</taxon>
        <taxon>Viridiplantae</taxon>
        <taxon>Streptophyta</taxon>
        <taxon>Embryophyta</taxon>
        <taxon>Tracheophyta</taxon>
        <taxon>Spermatophyta</taxon>
        <taxon>Magnoliopsida</taxon>
        <taxon>Liliopsida</taxon>
        <taxon>Poales</taxon>
        <taxon>Poaceae</taxon>
        <taxon>PACMAD clade</taxon>
        <taxon>Panicoideae</taxon>
        <taxon>Panicodae</taxon>
        <taxon>Paniceae</taxon>
        <taxon>Panicinae</taxon>
        <taxon>Panicum</taxon>
        <taxon>Panicum sect. Panicum</taxon>
    </lineage>
</organism>
<reference evidence="3" key="1">
    <citation type="journal article" date="2019" name="Nat. Commun.">
        <title>The genome of broomcorn millet.</title>
        <authorList>
            <person name="Zou C."/>
            <person name="Miki D."/>
            <person name="Li D."/>
            <person name="Tang Q."/>
            <person name="Xiao L."/>
            <person name="Rajput S."/>
            <person name="Deng P."/>
            <person name="Jia W."/>
            <person name="Huang R."/>
            <person name="Zhang M."/>
            <person name="Sun Y."/>
            <person name="Hu J."/>
            <person name="Fu X."/>
            <person name="Schnable P.S."/>
            <person name="Li F."/>
            <person name="Zhang H."/>
            <person name="Feng B."/>
            <person name="Zhu X."/>
            <person name="Liu R."/>
            <person name="Schnable J.C."/>
            <person name="Zhu J.-K."/>
            <person name="Zhang H."/>
        </authorList>
    </citation>
    <scope>NUCLEOTIDE SEQUENCE [LARGE SCALE GENOMIC DNA]</scope>
</reference>
<protein>
    <submittedName>
        <fullName evidence="2">BTB/POZ and MATH domain-containing protein 1-like</fullName>
    </submittedName>
</protein>
<accession>A0A3L6QAI3</accession>
<dbReference type="STRING" id="4540.A0A3L6QAI3"/>
<evidence type="ECO:0000313" key="3">
    <source>
        <dbReference type="Proteomes" id="UP000275267"/>
    </source>
</evidence>
<name>A0A3L6QAI3_PANMI</name>
<evidence type="ECO:0000259" key="1">
    <source>
        <dbReference type="PROSITE" id="PS50144"/>
    </source>
</evidence>
<feature type="domain" description="MATH" evidence="1">
    <location>
        <begin position="22"/>
        <end position="142"/>
    </location>
</feature>
<dbReference type="InterPro" id="IPR002083">
    <property type="entry name" value="MATH/TRAF_dom"/>
</dbReference>
<dbReference type="AlphaFoldDB" id="A0A3L6QAI3"/>
<gene>
    <name evidence="2" type="ORF">C2845_PM15G24140</name>
</gene>
<dbReference type="InterPro" id="IPR008974">
    <property type="entry name" value="TRAF-like"/>
</dbReference>
<dbReference type="SUPFAM" id="SSF49599">
    <property type="entry name" value="TRAF domain-like"/>
    <property type="match status" value="1"/>
</dbReference>
<comment type="caution">
    <text evidence="2">The sequence shown here is derived from an EMBL/GenBank/DDBJ whole genome shotgun (WGS) entry which is preliminary data.</text>
</comment>
<keyword evidence="3" id="KW-1185">Reference proteome</keyword>
<dbReference type="EMBL" id="PQIB02000013">
    <property type="protein sequence ID" value="RLM74828.1"/>
    <property type="molecule type" value="Genomic_DNA"/>
</dbReference>